<evidence type="ECO:0000256" key="3">
    <source>
        <dbReference type="ARBA" id="ARBA00022824"/>
    </source>
</evidence>
<name>A0ABY7DDE4_MYAAR</name>
<evidence type="ECO:0000256" key="6">
    <source>
        <dbReference type="SAM" id="Phobius"/>
    </source>
</evidence>
<evidence type="ECO:0000256" key="1">
    <source>
        <dbReference type="ARBA" id="ARBA00004477"/>
    </source>
</evidence>
<feature type="transmembrane region" description="Helical" evidence="6">
    <location>
        <begin position="265"/>
        <end position="286"/>
    </location>
</feature>
<dbReference type="EMBL" id="CP111012">
    <property type="protein sequence ID" value="WAQ95066.1"/>
    <property type="molecule type" value="Genomic_DNA"/>
</dbReference>
<feature type="transmembrane region" description="Helical" evidence="6">
    <location>
        <begin position="495"/>
        <end position="517"/>
    </location>
</feature>
<dbReference type="PANTHER" id="PTHR10408">
    <property type="entry name" value="STEROL O-ACYLTRANSFERASE"/>
    <property type="match status" value="1"/>
</dbReference>
<reference evidence="7" key="1">
    <citation type="submission" date="2022-11" db="EMBL/GenBank/DDBJ databases">
        <title>Centuries of genome instability and evolution in soft-shell clam transmissible cancer (bioRxiv).</title>
        <authorList>
            <person name="Hart S.F.M."/>
            <person name="Yonemitsu M.A."/>
            <person name="Giersch R.M."/>
            <person name="Beal B.F."/>
            <person name="Arriagada G."/>
            <person name="Davis B.W."/>
            <person name="Ostrander E.A."/>
            <person name="Goff S.P."/>
            <person name="Metzger M.J."/>
        </authorList>
    </citation>
    <scope>NUCLEOTIDE SEQUENCE</scope>
    <source>
        <strain evidence="7">MELC-2E11</strain>
        <tissue evidence="7">Siphon/mantle</tissue>
    </source>
</reference>
<evidence type="ECO:0000256" key="5">
    <source>
        <dbReference type="SAM" id="Coils"/>
    </source>
</evidence>
<keyword evidence="4" id="KW-0012">Acyltransferase</keyword>
<evidence type="ECO:0000313" key="7">
    <source>
        <dbReference type="EMBL" id="WAQ95066.1"/>
    </source>
</evidence>
<feature type="transmembrane region" description="Helical" evidence="6">
    <location>
        <begin position="334"/>
        <end position="355"/>
    </location>
</feature>
<keyword evidence="3" id="KW-0256">Endoplasmic reticulum</keyword>
<keyword evidence="6" id="KW-0472">Membrane</keyword>
<keyword evidence="5" id="KW-0175">Coiled coil</keyword>
<feature type="transmembrane region" description="Helical" evidence="6">
    <location>
        <begin position="470"/>
        <end position="489"/>
    </location>
</feature>
<feature type="transmembrane region" description="Helical" evidence="6">
    <location>
        <begin position="375"/>
        <end position="399"/>
    </location>
</feature>
<evidence type="ECO:0000256" key="4">
    <source>
        <dbReference type="ARBA" id="ARBA00023315"/>
    </source>
</evidence>
<keyword evidence="2" id="KW-0808">Transferase</keyword>
<keyword evidence="8" id="KW-1185">Reference proteome</keyword>
<dbReference type="InterPro" id="IPR014371">
    <property type="entry name" value="Oat_ACAT_DAG_ARE"/>
</dbReference>
<protein>
    <submittedName>
        <fullName evidence="7">SOAT1-like protein</fullName>
    </submittedName>
</protein>
<keyword evidence="6" id="KW-1133">Transmembrane helix</keyword>
<evidence type="ECO:0000313" key="8">
    <source>
        <dbReference type="Proteomes" id="UP001164746"/>
    </source>
</evidence>
<evidence type="ECO:0000256" key="2">
    <source>
        <dbReference type="ARBA" id="ARBA00022679"/>
    </source>
</evidence>
<organism evidence="7 8">
    <name type="scientific">Mya arenaria</name>
    <name type="common">Soft-shell clam</name>
    <dbReference type="NCBI Taxonomy" id="6604"/>
    <lineage>
        <taxon>Eukaryota</taxon>
        <taxon>Metazoa</taxon>
        <taxon>Spiralia</taxon>
        <taxon>Lophotrochozoa</taxon>
        <taxon>Mollusca</taxon>
        <taxon>Bivalvia</taxon>
        <taxon>Autobranchia</taxon>
        <taxon>Heteroconchia</taxon>
        <taxon>Euheterodonta</taxon>
        <taxon>Imparidentia</taxon>
        <taxon>Neoheterodontei</taxon>
        <taxon>Myida</taxon>
        <taxon>Myoidea</taxon>
        <taxon>Myidae</taxon>
        <taxon>Mya</taxon>
    </lineage>
</organism>
<keyword evidence="6" id="KW-0812">Transmembrane</keyword>
<feature type="coiled-coil region" evidence="5">
    <location>
        <begin position="129"/>
        <end position="156"/>
    </location>
</feature>
<proteinExistence type="predicted"/>
<accession>A0ABY7DDE4</accession>
<sequence length="551" mass="63115">MENKPVIVVGMISRNTKRLVLAQFASMWKQMTSPLLLATITCATRIDEYSHPASVIITNLLNSDVKNFGNGRTLVKKISKLVSIRFVPSAKNPYSARYMTRRHWSRWPYTFPKCTSGWSSLNGNHEDSALEKQVTLQRLVNEAQRFREECSEKVRTDIEDYFDSFISNVEIISQAEHVDNIKSSLNSAHRKKEKGDLPDKEFVTRNSVLTLGLDFGLIQWGLGKSPKVVSCWLWMQCATLVVVYPGFYCWSYYRTEGKPGIFDYLGLLVYMLYQGAFLILPVWFIIEQEMPPASAVIIATEQTARIMNRVTCALVSPSTCTSCLPPHSTANIRWSYVVSNFGQVLACLLYTYYIFERFCVPVFHNFNQDHVSARLFLTSMFNCMLPGTLVLLIGFFAILHSWLNAFAEMLRFADRMFYKLFGPKQRGLSMASVFLLSAVFHEYVLIMALGFFYPVLFVMFMGAGCKYTTFFLFQNGDFLSQFFVGFIFVKGTSRSWNVFLWLALLMGMGILLCLYTIEWYARQNCKQFSDDFLDILIPRSWTCNGLNGSAS</sequence>
<feature type="transmembrane region" description="Helical" evidence="6">
    <location>
        <begin position="232"/>
        <end position="253"/>
    </location>
</feature>
<comment type="subcellular location">
    <subcellularLocation>
        <location evidence="1">Endoplasmic reticulum membrane</location>
        <topology evidence="1">Multi-pass membrane protein</topology>
    </subcellularLocation>
</comment>
<dbReference type="Proteomes" id="UP001164746">
    <property type="component" value="Chromosome 1"/>
</dbReference>
<dbReference type="PANTHER" id="PTHR10408:SF8">
    <property type="entry name" value="O-ACYLTRANSFERASE"/>
    <property type="match status" value="1"/>
</dbReference>
<feature type="transmembrane region" description="Helical" evidence="6">
    <location>
        <begin position="443"/>
        <end position="463"/>
    </location>
</feature>
<gene>
    <name evidence="7" type="ORF">MAR_007537</name>
</gene>